<evidence type="ECO:0000313" key="5">
    <source>
        <dbReference type="EMBL" id="MBA8887221.1"/>
    </source>
</evidence>
<proteinExistence type="predicted"/>
<evidence type="ECO:0000313" key="6">
    <source>
        <dbReference type="Proteomes" id="UP000550401"/>
    </source>
</evidence>
<gene>
    <name evidence="5" type="ORF">FHW12_001435</name>
</gene>
<dbReference type="SUPFAM" id="SSF49503">
    <property type="entry name" value="Cupredoxins"/>
    <property type="match status" value="1"/>
</dbReference>
<keyword evidence="6" id="KW-1185">Reference proteome</keyword>
<dbReference type="EMBL" id="JACGXL010000002">
    <property type="protein sequence ID" value="MBA8887221.1"/>
    <property type="molecule type" value="Genomic_DNA"/>
</dbReference>
<organism evidence="5 6">
    <name type="scientific">Dokdonella fugitiva</name>
    <dbReference type="NCBI Taxonomy" id="328517"/>
    <lineage>
        <taxon>Bacteria</taxon>
        <taxon>Pseudomonadati</taxon>
        <taxon>Pseudomonadota</taxon>
        <taxon>Gammaproteobacteria</taxon>
        <taxon>Lysobacterales</taxon>
        <taxon>Rhodanobacteraceae</taxon>
        <taxon>Dokdonella</taxon>
    </lineage>
</organism>
<sequence length="397" mass="41171">MRMRIAFSILCLLFAGLAQAENHTVTVSSNRFSPAQLTIQVGDTVTFTNAGGFHNASADDGSFRCAQGCDGVGNGNGNPSNTAWSAVVSFDAAGVHPYRCEVHGDMGMTGTITVEGTAPAGFNMNQHGIAGSWANTATESQGIVMDVFPDFFSAGTGLLFGGWFTFDTTAAGGVRWYTVQGQVTHDDTATMAVFQTLGGSFDSTQATTTNAVGQVTFHFDDCTHASLDYTFSDGSGRHGTIPLTRLLDNLACTPTGTTPGNPGNYLLGGTWSDPANSGQGLVFDANSAQGVLFAAWYTYLPNAAADAGAPAQHWYTLQVAVSPGFTTVNDVGIYESTGGVFDQHATTTTTRVGTATLTFNSCTSLTMTYAFTAGPHAGLTGTLDLGRLAPVPAGCSL</sequence>
<dbReference type="GO" id="GO:0009055">
    <property type="term" value="F:electron transfer activity"/>
    <property type="evidence" value="ECO:0007669"/>
    <property type="project" value="InterPro"/>
</dbReference>
<dbReference type="AlphaFoldDB" id="A0A839F4V0"/>
<evidence type="ECO:0000256" key="3">
    <source>
        <dbReference type="SAM" id="SignalP"/>
    </source>
</evidence>
<evidence type="ECO:0000256" key="1">
    <source>
        <dbReference type="ARBA" id="ARBA00022723"/>
    </source>
</evidence>
<dbReference type="Proteomes" id="UP000550401">
    <property type="component" value="Unassembled WGS sequence"/>
</dbReference>
<name>A0A839F4V0_9GAMM</name>
<keyword evidence="1" id="KW-0479">Metal-binding</keyword>
<evidence type="ECO:0000259" key="4">
    <source>
        <dbReference type="Pfam" id="PF00127"/>
    </source>
</evidence>
<comment type="caution">
    <text evidence="5">The sequence shown here is derived from an EMBL/GenBank/DDBJ whole genome shotgun (WGS) entry which is preliminary data.</text>
</comment>
<reference evidence="5 6" key="1">
    <citation type="submission" date="2020-07" db="EMBL/GenBank/DDBJ databases">
        <title>Genomic Encyclopedia of Type Strains, Phase IV (KMG-V): Genome sequencing to study the core and pangenomes of soil and plant-associated prokaryotes.</title>
        <authorList>
            <person name="Whitman W."/>
        </authorList>
    </citation>
    <scope>NUCLEOTIDE SEQUENCE [LARGE SCALE GENOMIC DNA]</scope>
    <source>
        <strain evidence="5 6">RH2WT43</strain>
    </source>
</reference>
<feature type="chain" id="PRO_5032896133" evidence="3">
    <location>
        <begin position="21"/>
        <end position="397"/>
    </location>
</feature>
<dbReference type="GO" id="GO:0005507">
    <property type="term" value="F:copper ion binding"/>
    <property type="evidence" value="ECO:0007669"/>
    <property type="project" value="InterPro"/>
</dbReference>
<evidence type="ECO:0000256" key="2">
    <source>
        <dbReference type="ARBA" id="ARBA00023008"/>
    </source>
</evidence>
<dbReference type="Gene3D" id="2.60.40.420">
    <property type="entry name" value="Cupredoxins - blue copper proteins"/>
    <property type="match status" value="1"/>
</dbReference>
<protein>
    <submittedName>
        <fullName evidence="5">Plastocyanin</fullName>
    </submittedName>
</protein>
<keyword evidence="3" id="KW-0732">Signal</keyword>
<feature type="domain" description="Blue (type 1) copper" evidence="4">
    <location>
        <begin position="31"/>
        <end position="115"/>
    </location>
</feature>
<dbReference type="InterPro" id="IPR008972">
    <property type="entry name" value="Cupredoxin"/>
</dbReference>
<dbReference type="RefSeq" id="WP_182530308.1">
    <property type="nucleotide sequence ID" value="NZ_JACGXL010000002.1"/>
</dbReference>
<dbReference type="InterPro" id="IPR000923">
    <property type="entry name" value="BlueCu_1"/>
</dbReference>
<feature type="signal peptide" evidence="3">
    <location>
        <begin position="1"/>
        <end position="20"/>
    </location>
</feature>
<dbReference type="Pfam" id="PF00127">
    <property type="entry name" value="Copper-bind"/>
    <property type="match status" value="1"/>
</dbReference>
<keyword evidence="2" id="KW-0186">Copper</keyword>
<accession>A0A839F4V0</accession>